<keyword evidence="2" id="KW-1185">Reference proteome</keyword>
<dbReference type="Proteomes" id="UP000182077">
    <property type="component" value="Unassembled WGS sequence"/>
</dbReference>
<gene>
    <name evidence="1" type="ORF">RV04_GL001192</name>
</gene>
<comment type="caution">
    <text evidence="1">The sequence shown here is derived from an EMBL/GenBank/DDBJ whole genome shotgun (WGS) entry which is preliminary data.</text>
</comment>
<reference evidence="1 2" key="1">
    <citation type="submission" date="2014-12" db="EMBL/GenBank/DDBJ databases">
        <title>Draft genome sequences of 29 type strains of Enterococci.</title>
        <authorList>
            <person name="Zhong Z."/>
            <person name="Sun Z."/>
            <person name="Liu W."/>
            <person name="Zhang W."/>
            <person name="Zhang H."/>
        </authorList>
    </citation>
    <scope>NUCLEOTIDE SEQUENCE [LARGE SCALE GENOMIC DNA]</scope>
    <source>
        <strain evidence="1 2">DSM 17122</strain>
    </source>
</reference>
<name>A0A1L8TBB5_9ENTE</name>
<proteinExistence type="predicted"/>
<sequence>MEELLTNLQDGSEWHDGVKRRVEIVKILKESTNNHESGYESEIERDFNELLTVVYKTYKY</sequence>
<dbReference type="STRING" id="249189.RV04_GL001192"/>
<organism evidence="1 2">
    <name type="scientific">Enterococcus hermanniensis</name>
    <dbReference type="NCBI Taxonomy" id="249189"/>
    <lineage>
        <taxon>Bacteria</taxon>
        <taxon>Bacillati</taxon>
        <taxon>Bacillota</taxon>
        <taxon>Bacilli</taxon>
        <taxon>Lactobacillales</taxon>
        <taxon>Enterococcaceae</taxon>
        <taxon>Enterococcus</taxon>
    </lineage>
</organism>
<protein>
    <submittedName>
        <fullName evidence="1">Uncharacterized protein</fullName>
    </submittedName>
</protein>
<accession>A0A1L8TBB5</accession>
<dbReference type="EMBL" id="JXKQ01000023">
    <property type="protein sequence ID" value="OJG41452.1"/>
    <property type="molecule type" value="Genomic_DNA"/>
</dbReference>
<evidence type="ECO:0000313" key="2">
    <source>
        <dbReference type="Proteomes" id="UP000182077"/>
    </source>
</evidence>
<evidence type="ECO:0000313" key="1">
    <source>
        <dbReference type="EMBL" id="OJG41452.1"/>
    </source>
</evidence>
<dbReference type="AlphaFoldDB" id="A0A1L8TBB5"/>